<dbReference type="PANTHER" id="PTHR11907">
    <property type="entry name" value="AMIDOPHOSPHORIBOSYLTRANSFERASE"/>
    <property type="match status" value="1"/>
</dbReference>
<keyword evidence="7 11" id="KW-0411">Iron-sulfur</keyword>
<dbReference type="GO" id="GO:0051539">
    <property type="term" value="F:4 iron, 4 sulfur cluster binding"/>
    <property type="evidence" value="ECO:0007669"/>
    <property type="project" value="UniProtKB-KW"/>
</dbReference>
<comment type="function">
    <text evidence="7">Catalyzes the formation of phosphoribosylamine from phosphoribosylpyrophosphate (PRPP) and glutamine.</text>
</comment>
<evidence type="ECO:0000256" key="5">
    <source>
        <dbReference type="ARBA" id="ARBA00022755"/>
    </source>
</evidence>
<dbReference type="GO" id="GO:0009113">
    <property type="term" value="P:purine nucleobase biosynthetic process"/>
    <property type="evidence" value="ECO:0007669"/>
    <property type="project" value="UniProtKB-UniRule"/>
</dbReference>
<dbReference type="CDD" id="cd06223">
    <property type="entry name" value="PRTases_typeI"/>
    <property type="match status" value="1"/>
</dbReference>
<dbReference type="UniPathway" id="UPA00074">
    <property type="reaction ID" value="UER00124"/>
</dbReference>
<evidence type="ECO:0000313" key="13">
    <source>
        <dbReference type="EMBL" id="PWB74746.1"/>
    </source>
</evidence>
<evidence type="ECO:0000256" key="9">
    <source>
        <dbReference type="PIRSR" id="PIRSR000485-1"/>
    </source>
</evidence>
<evidence type="ECO:0000256" key="4">
    <source>
        <dbReference type="ARBA" id="ARBA00022679"/>
    </source>
</evidence>
<comment type="pathway">
    <text evidence="1 7 8">Purine metabolism; IMP biosynthesis via de novo pathway; N(1)-(5-phospho-D-ribosyl)glycinamide from 5-phospho-alpha-D-ribose 1-diphosphate: step 1/2.</text>
</comment>
<evidence type="ECO:0000259" key="12">
    <source>
        <dbReference type="PROSITE" id="PS51278"/>
    </source>
</evidence>
<comment type="caution">
    <text evidence="13">The sequence shown here is derived from an EMBL/GenBank/DDBJ whole genome shotgun (WGS) entry which is preliminary data.</text>
</comment>
<dbReference type="EMBL" id="PQAP01000023">
    <property type="protein sequence ID" value="PWB74746.1"/>
    <property type="molecule type" value="Genomic_DNA"/>
</dbReference>
<feature type="binding site" evidence="7 10">
    <location>
        <position position="355"/>
    </location>
    <ligand>
        <name>Mg(2+)</name>
        <dbReference type="ChEBI" id="CHEBI:18420"/>
    </ligand>
</feature>
<dbReference type="InterPro" id="IPR017932">
    <property type="entry name" value="GATase_2_dom"/>
</dbReference>
<dbReference type="Proteomes" id="UP000250918">
    <property type="component" value="Unassembled WGS sequence"/>
</dbReference>
<evidence type="ECO:0000256" key="11">
    <source>
        <dbReference type="PIRSR" id="PIRSR000485-3"/>
    </source>
</evidence>
<keyword evidence="7" id="KW-0004">4Fe-4S</keyword>
<comment type="cofactor">
    <cofactor evidence="7 11">
        <name>[4Fe-4S] cluster</name>
        <dbReference type="ChEBI" id="CHEBI:49883"/>
    </cofactor>
    <text evidence="7 11">Binds 1 [4Fe-4S] cluster per subunit.</text>
</comment>
<name>A0A855X3P9_9BACT</name>
<reference evidence="13 14" key="1">
    <citation type="journal article" date="2018" name="ISME J.">
        <title>A methanotrophic archaeon couples anaerobic oxidation of methane to Fe(III) reduction.</title>
        <authorList>
            <person name="Cai C."/>
            <person name="Leu A.O."/>
            <person name="Xie G.J."/>
            <person name="Guo J."/>
            <person name="Feng Y."/>
            <person name="Zhao J.X."/>
            <person name="Tyson G.W."/>
            <person name="Yuan Z."/>
            <person name="Hu S."/>
        </authorList>
    </citation>
    <scope>NUCLEOTIDE SEQUENCE [LARGE SCALE GENOMIC DNA]</scope>
    <source>
        <strain evidence="13">FeB_12</strain>
    </source>
</reference>
<evidence type="ECO:0000256" key="3">
    <source>
        <dbReference type="ARBA" id="ARBA00022676"/>
    </source>
</evidence>
<evidence type="ECO:0000256" key="7">
    <source>
        <dbReference type="HAMAP-Rule" id="MF_01931"/>
    </source>
</evidence>
<feature type="domain" description="Glutamine amidotransferase type-2" evidence="12">
    <location>
        <begin position="10"/>
        <end position="229"/>
    </location>
</feature>
<dbReference type="NCBIfam" id="TIGR01134">
    <property type="entry name" value="purF"/>
    <property type="match status" value="1"/>
</dbReference>
<dbReference type="GO" id="GO:0004044">
    <property type="term" value="F:amidophosphoribosyltransferase activity"/>
    <property type="evidence" value="ECO:0007669"/>
    <property type="project" value="UniProtKB-UniRule"/>
</dbReference>
<evidence type="ECO:0000256" key="6">
    <source>
        <dbReference type="ARBA" id="ARBA00022962"/>
    </source>
</evidence>
<dbReference type="GO" id="GO:0000287">
    <property type="term" value="F:magnesium ion binding"/>
    <property type="evidence" value="ECO:0007669"/>
    <property type="project" value="UniProtKB-UniRule"/>
</dbReference>
<keyword evidence="7 11" id="KW-0408">Iron</keyword>
<evidence type="ECO:0000256" key="1">
    <source>
        <dbReference type="ARBA" id="ARBA00005209"/>
    </source>
</evidence>
<comment type="catalytic activity">
    <reaction evidence="7 8">
        <text>5-phospho-beta-D-ribosylamine + L-glutamate + diphosphate = 5-phospho-alpha-D-ribose 1-diphosphate + L-glutamine + H2O</text>
        <dbReference type="Rhea" id="RHEA:14905"/>
        <dbReference type="ChEBI" id="CHEBI:15377"/>
        <dbReference type="ChEBI" id="CHEBI:29985"/>
        <dbReference type="ChEBI" id="CHEBI:33019"/>
        <dbReference type="ChEBI" id="CHEBI:58017"/>
        <dbReference type="ChEBI" id="CHEBI:58359"/>
        <dbReference type="ChEBI" id="CHEBI:58681"/>
        <dbReference type="EC" id="2.4.2.14"/>
    </reaction>
</comment>
<sequence>MSEDMIHDQCGVFGILGNRDASRLTYLGLYALQHRGQESAGIVTSEGSQVHLHKGMGQVADVFDNQEILERLKGDIAIGHTRYSTTGASSIINIQPFLITNRDKYLAIGHNGNLTNSLELRKKLDAQGSIFQTTSDTEIILHLVATSKKSSHLERICDALNTIKGAFSLLFLTENSIIAARDSRGFRPLALGKFDGAWVVASETCAFDLIGAKYIRDVEPGEVIEITRRGLKSIFPMKKAQPACCIFEYIYFARPDSKIFGDNVDKVRRRLGRQLAKEHPVDADIVIGIPDSANTATLGFAEESGIPFEIGLIRNHYVGRTFIDPHQEIRDLDVRVKFNPVKGVLKDKRVVVVDDSIVRGTTSKKLVQMIREAGAKEVHFRVSSPPIISPCFFGIDMPTRKELIAANMSVKQIEKYLGVDSLRYLSIKGMLSMPSLPDTSFCASCFSGKYPMKVPHVNGNKMKLGVVPA</sequence>
<dbReference type="GO" id="GO:0006189">
    <property type="term" value="P:'de novo' IMP biosynthetic process"/>
    <property type="evidence" value="ECO:0007669"/>
    <property type="project" value="UniProtKB-UniRule"/>
</dbReference>
<feature type="binding site" evidence="7 11">
    <location>
        <position position="391"/>
    </location>
    <ligand>
        <name>[4Fe-4S] cluster</name>
        <dbReference type="ChEBI" id="CHEBI:49883"/>
    </ligand>
</feature>
<feature type="binding site" evidence="7 11">
    <location>
        <position position="245"/>
    </location>
    <ligand>
        <name>[4Fe-4S] cluster</name>
        <dbReference type="ChEBI" id="CHEBI:49883"/>
    </ligand>
</feature>
<comment type="cofactor">
    <cofactor evidence="7 10">
        <name>Mg(2+)</name>
        <dbReference type="ChEBI" id="CHEBI:18420"/>
    </cofactor>
    <text evidence="7 10">Binds 1 Mg(2+) ion per subunit.</text>
</comment>
<dbReference type="CDD" id="cd00715">
    <property type="entry name" value="GPATase_N"/>
    <property type="match status" value="1"/>
</dbReference>
<dbReference type="Pfam" id="PF13537">
    <property type="entry name" value="GATase_7"/>
    <property type="match status" value="1"/>
</dbReference>
<feature type="binding site" evidence="7 11">
    <location>
        <position position="445"/>
    </location>
    <ligand>
        <name>[4Fe-4S] cluster</name>
        <dbReference type="ChEBI" id="CHEBI:49883"/>
    </ligand>
</feature>
<feature type="active site" description="Nucleophile" evidence="7 9">
    <location>
        <position position="10"/>
    </location>
</feature>
<dbReference type="SUPFAM" id="SSF53271">
    <property type="entry name" value="PRTase-like"/>
    <property type="match status" value="1"/>
</dbReference>
<dbReference type="InterPro" id="IPR029057">
    <property type="entry name" value="PRTase-like"/>
</dbReference>
<evidence type="ECO:0000256" key="10">
    <source>
        <dbReference type="PIRSR" id="PIRSR000485-2"/>
    </source>
</evidence>
<dbReference type="PROSITE" id="PS51278">
    <property type="entry name" value="GATASE_TYPE_2"/>
    <property type="match status" value="1"/>
</dbReference>
<proteinExistence type="inferred from homology"/>
<dbReference type="Gene3D" id="3.60.20.10">
    <property type="entry name" value="Glutamine Phosphoribosylpyrophosphate, subunit 1, domain 1"/>
    <property type="match status" value="1"/>
</dbReference>
<gene>
    <name evidence="7" type="primary">purF</name>
    <name evidence="13" type="ORF">C3F09_03395</name>
</gene>
<keyword evidence="7 10" id="KW-0460">Magnesium</keyword>
<dbReference type="EC" id="2.4.2.14" evidence="7"/>
<keyword evidence="4 7" id="KW-0808">Transferase</keyword>
<dbReference type="InterPro" id="IPR000836">
    <property type="entry name" value="PRTase_dom"/>
</dbReference>
<keyword evidence="7 10" id="KW-0479">Metal-binding</keyword>
<protein>
    <recommendedName>
        <fullName evidence="7">Amidophosphoribosyltransferase</fullName>
        <shortName evidence="7">ATase</shortName>
        <ecNumber evidence="7">2.4.2.14</ecNumber>
    </recommendedName>
    <alternativeName>
        <fullName evidence="7">Glutamine phosphoribosylpyrophosphate amidotransferase</fullName>
        <shortName evidence="7">GPATase</shortName>
    </alternativeName>
</protein>
<dbReference type="HAMAP" id="MF_01931">
    <property type="entry name" value="PurF"/>
    <property type="match status" value="1"/>
</dbReference>
<feature type="binding site" evidence="7 11">
    <location>
        <position position="442"/>
    </location>
    <ligand>
        <name>[4Fe-4S] cluster</name>
        <dbReference type="ChEBI" id="CHEBI:49883"/>
    </ligand>
</feature>
<comment type="similarity">
    <text evidence="2 7 8">In the C-terminal section; belongs to the purine/pyrimidine phosphoribosyltransferase family.</text>
</comment>
<dbReference type="AlphaFoldDB" id="A0A855X3P9"/>
<keyword evidence="3 7" id="KW-0328">Glycosyltransferase</keyword>
<evidence type="ECO:0000256" key="8">
    <source>
        <dbReference type="PIRNR" id="PIRNR000485"/>
    </source>
</evidence>
<evidence type="ECO:0000313" key="14">
    <source>
        <dbReference type="Proteomes" id="UP000250918"/>
    </source>
</evidence>
<dbReference type="PIRSF" id="PIRSF000485">
    <property type="entry name" value="Amd_phspho_trans"/>
    <property type="match status" value="1"/>
</dbReference>
<dbReference type="InterPro" id="IPR029055">
    <property type="entry name" value="Ntn_hydrolases_N"/>
</dbReference>
<dbReference type="InterPro" id="IPR005854">
    <property type="entry name" value="PurF"/>
</dbReference>
<dbReference type="InterPro" id="IPR035584">
    <property type="entry name" value="PurF_N"/>
</dbReference>
<feature type="binding site" evidence="7 10">
    <location>
        <position position="292"/>
    </location>
    <ligand>
        <name>Mg(2+)</name>
        <dbReference type="ChEBI" id="CHEBI:18420"/>
    </ligand>
</feature>
<keyword evidence="6 7" id="KW-0315">Glutamine amidotransferase</keyword>
<feature type="binding site" evidence="7 10">
    <location>
        <position position="354"/>
    </location>
    <ligand>
        <name>Mg(2+)</name>
        <dbReference type="ChEBI" id="CHEBI:18420"/>
    </ligand>
</feature>
<evidence type="ECO:0000256" key="2">
    <source>
        <dbReference type="ARBA" id="ARBA00010138"/>
    </source>
</evidence>
<dbReference type="Gene3D" id="3.40.50.2020">
    <property type="match status" value="1"/>
</dbReference>
<dbReference type="SUPFAM" id="SSF56235">
    <property type="entry name" value="N-terminal nucleophile aminohydrolases (Ntn hydrolases)"/>
    <property type="match status" value="1"/>
</dbReference>
<organism evidence="13 14">
    <name type="scientific">candidate division GN15 bacterium</name>
    <dbReference type="NCBI Taxonomy" id="2072418"/>
    <lineage>
        <taxon>Bacteria</taxon>
        <taxon>candidate division GN15</taxon>
    </lineage>
</organism>
<accession>A0A855X3P9</accession>
<keyword evidence="5 7" id="KW-0658">Purine biosynthesis</keyword>